<keyword evidence="2" id="KW-1003">Cell membrane</keyword>
<feature type="domain" description="Tyrosine-protein kinase G-rich" evidence="9">
    <location>
        <begin position="350"/>
        <end position="427"/>
    </location>
</feature>
<feature type="coiled-coil region" evidence="6">
    <location>
        <begin position="167"/>
        <end position="194"/>
    </location>
</feature>
<evidence type="ECO:0000313" key="10">
    <source>
        <dbReference type="EMBL" id="RDV06279.1"/>
    </source>
</evidence>
<evidence type="ECO:0000256" key="6">
    <source>
        <dbReference type="SAM" id="Coils"/>
    </source>
</evidence>
<feature type="transmembrane region" description="Helical" evidence="7">
    <location>
        <begin position="20"/>
        <end position="44"/>
    </location>
</feature>
<reference evidence="11" key="1">
    <citation type="submission" date="2018-08" db="EMBL/GenBank/DDBJ databases">
        <authorList>
            <person name="Kim S.-J."/>
            <person name="Jung G.-Y."/>
        </authorList>
    </citation>
    <scope>NUCLEOTIDE SEQUENCE [LARGE SCALE GENOMIC DNA]</scope>
    <source>
        <strain evidence="11">GY_G</strain>
    </source>
</reference>
<dbReference type="NCBIfam" id="TIGR03007">
    <property type="entry name" value="pepcterm_ChnLen"/>
    <property type="match status" value="1"/>
</dbReference>
<dbReference type="InterPro" id="IPR003856">
    <property type="entry name" value="LPS_length_determ_N"/>
</dbReference>
<dbReference type="AlphaFoldDB" id="A0A371BFA5"/>
<keyword evidence="11" id="KW-1185">Reference proteome</keyword>
<gene>
    <name evidence="10" type="ORF">DXH95_02260</name>
</gene>
<dbReference type="GO" id="GO:0004713">
    <property type="term" value="F:protein tyrosine kinase activity"/>
    <property type="evidence" value="ECO:0007669"/>
    <property type="project" value="TreeGrafter"/>
</dbReference>
<comment type="subcellular location">
    <subcellularLocation>
        <location evidence="1">Cell membrane</location>
        <topology evidence="1">Multi-pass membrane protein</topology>
    </subcellularLocation>
</comment>
<proteinExistence type="predicted"/>
<sequence>MNGLYDELRIAVHSVWNRRWLALAIAWGVCLLGWLIVSLIPASYESSARIMVRSQTVLSEKVGITANERRKSVERLQQTLNSSANLEKVVKGTDLGRSVVSEQELASAIDGIRKNIAIKPDVTNENSFSIAASHTSPKMARDIVQKLIDIAEEESISGDRGEMNTTLRFLDAQLEARQKDLQEAEAKRVAFETQNLGMLPGVGSVSARMEAARAELGQIDSQLIQARSALSALNSQLAGTPRTLAGAGGGGSPLASAQGELASMKARGYTDDHPDVIAIKSQIAALRAQSAGSGGGNYGMPNPAYASLQSMKAEREAAVTALSARKSALQSDMTQLAAKQTSEPGVSAEYARINRDYEVLKTQYDKLLTDREAIRLRGQVENQTGAVQFQVVDKPAIPGSPAKPNRPLLLAMVLLAGLGAGAGTAFALGHLQTSFPTAAKLEKASGLPVIGSISQMLTSAQREERKKKMKMFFGGTSALFGVFVLLVIVEFIQRGMAA</sequence>
<evidence type="ECO:0000256" key="1">
    <source>
        <dbReference type="ARBA" id="ARBA00004651"/>
    </source>
</evidence>
<evidence type="ECO:0000256" key="5">
    <source>
        <dbReference type="ARBA" id="ARBA00023136"/>
    </source>
</evidence>
<evidence type="ECO:0000256" key="7">
    <source>
        <dbReference type="SAM" id="Phobius"/>
    </source>
</evidence>
<keyword evidence="4 7" id="KW-1133">Transmembrane helix</keyword>
<dbReference type="Pfam" id="PF02706">
    <property type="entry name" value="Wzz"/>
    <property type="match status" value="1"/>
</dbReference>
<dbReference type="PANTHER" id="PTHR32309">
    <property type="entry name" value="TYROSINE-PROTEIN KINASE"/>
    <property type="match status" value="1"/>
</dbReference>
<feature type="transmembrane region" description="Helical" evidence="7">
    <location>
        <begin position="472"/>
        <end position="492"/>
    </location>
</feature>
<evidence type="ECO:0000256" key="3">
    <source>
        <dbReference type="ARBA" id="ARBA00022692"/>
    </source>
</evidence>
<dbReference type="GO" id="GO:0005886">
    <property type="term" value="C:plasma membrane"/>
    <property type="evidence" value="ECO:0007669"/>
    <property type="project" value="UniProtKB-SubCell"/>
</dbReference>
<keyword evidence="5 7" id="KW-0472">Membrane</keyword>
<organism evidence="10 11">
    <name type="scientific">Sphingorhabdus pulchriflava</name>
    <dbReference type="NCBI Taxonomy" id="2292257"/>
    <lineage>
        <taxon>Bacteria</taxon>
        <taxon>Pseudomonadati</taxon>
        <taxon>Pseudomonadota</taxon>
        <taxon>Alphaproteobacteria</taxon>
        <taxon>Sphingomonadales</taxon>
        <taxon>Sphingomonadaceae</taxon>
        <taxon>Sphingorhabdus</taxon>
    </lineage>
</organism>
<keyword evidence="6" id="KW-0175">Coiled coil</keyword>
<evidence type="ECO:0000259" key="9">
    <source>
        <dbReference type="Pfam" id="PF13807"/>
    </source>
</evidence>
<feature type="domain" description="Polysaccharide chain length determinant N-terminal" evidence="8">
    <location>
        <begin position="12"/>
        <end position="91"/>
    </location>
</feature>
<accession>A0A371BFA5</accession>
<dbReference type="Pfam" id="PF13807">
    <property type="entry name" value="GNVR"/>
    <property type="match status" value="1"/>
</dbReference>
<evidence type="ECO:0000313" key="11">
    <source>
        <dbReference type="Proteomes" id="UP000263833"/>
    </source>
</evidence>
<dbReference type="InterPro" id="IPR050445">
    <property type="entry name" value="Bact_polysacc_biosynth/exp"/>
</dbReference>
<feature type="transmembrane region" description="Helical" evidence="7">
    <location>
        <begin position="408"/>
        <end position="431"/>
    </location>
</feature>
<dbReference type="SUPFAM" id="SSF160355">
    <property type="entry name" value="Bacterial polysaccharide co-polymerase-like"/>
    <property type="match status" value="1"/>
</dbReference>
<comment type="caution">
    <text evidence="10">The sequence shown here is derived from an EMBL/GenBank/DDBJ whole genome shotgun (WGS) entry which is preliminary data.</text>
</comment>
<protein>
    <submittedName>
        <fullName evidence="10">Chain-length determining protein</fullName>
    </submittedName>
</protein>
<dbReference type="RefSeq" id="WP_115547836.1">
    <property type="nucleotide sequence ID" value="NZ_QRGP01000001.1"/>
</dbReference>
<name>A0A371BFA5_9SPHN</name>
<evidence type="ECO:0000259" key="8">
    <source>
        <dbReference type="Pfam" id="PF02706"/>
    </source>
</evidence>
<dbReference type="Proteomes" id="UP000263833">
    <property type="component" value="Unassembled WGS sequence"/>
</dbReference>
<dbReference type="InterPro" id="IPR032807">
    <property type="entry name" value="GNVR"/>
</dbReference>
<dbReference type="EMBL" id="QRGP01000001">
    <property type="protein sequence ID" value="RDV06279.1"/>
    <property type="molecule type" value="Genomic_DNA"/>
</dbReference>
<evidence type="ECO:0000256" key="2">
    <source>
        <dbReference type="ARBA" id="ARBA00022475"/>
    </source>
</evidence>
<evidence type="ECO:0000256" key="4">
    <source>
        <dbReference type="ARBA" id="ARBA00022989"/>
    </source>
</evidence>
<dbReference type="InterPro" id="IPR014345">
    <property type="entry name" value="XrtA_polysacc_chain"/>
</dbReference>
<dbReference type="PANTHER" id="PTHR32309:SF13">
    <property type="entry name" value="FERRIC ENTEROBACTIN TRANSPORT PROTEIN FEPE"/>
    <property type="match status" value="1"/>
</dbReference>
<keyword evidence="3 7" id="KW-0812">Transmembrane</keyword>
<dbReference type="OrthoDB" id="9795292at2"/>